<dbReference type="Proteomes" id="UP000076218">
    <property type="component" value="Unassembled WGS sequence"/>
</dbReference>
<gene>
    <name evidence="4" type="ORF">AWH51_08515</name>
</gene>
<keyword evidence="2" id="KW-1133">Transmembrane helix</keyword>
<dbReference type="AlphaFoldDB" id="A0A154V1Y4"/>
<dbReference type="STRING" id="31965.AWH51_08515"/>
<reference evidence="4 5" key="1">
    <citation type="submission" date="2016-01" db="EMBL/GenBank/DDBJ databases">
        <title>Draft genome sequence of Clavibacter michiganensis subsp. tessellarius DOAB 609.</title>
        <authorList>
            <person name="Tambong J.T."/>
        </authorList>
    </citation>
    <scope>NUCLEOTIDE SEQUENCE [LARGE SCALE GENOMIC DNA]</scope>
    <source>
        <strain evidence="4 5">DOAB 609</strain>
    </source>
</reference>
<evidence type="ECO:0000259" key="3">
    <source>
        <dbReference type="Pfam" id="PF14258"/>
    </source>
</evidence>
<accession>A0A154V1Y4</accession>
<evidence type="ECO:0000313" key="4">
    <source>
        <dbReference type="EMBL" id="KZC95327.1"/>
    </source>
</evidence>
<evidence type="ECO:0000256" key="2">
    <source>
        <dbReference type="SAM" id="Phobius"/>
    </source>
</evidence>
<evidence type="ECO:0000313" key="5">
    <source>
        <dbReference type="Proteomes" id="UP000076218"/>
    </source>
</evidence>
<feature type="transmembrane region" description="Helical" evidence="2">
    <location>
        <begin position="45"/>
        <end position="66"/>
    </location>
</feature>
<dbReference type="InterPro" id="IPR025646">
    <property type="entry name" value="DUF4350"/>
</dbReference>
<keyword evidence="2" id="KW-0472">Membrane</keyword>
<dbReference type="RefSeq" id="WP_063071319.1">
    <property type="nucleotide sequence ID" value="NZ_LQXA01000027.1"/>
</dbReference>
<feature type="region of interest" description="Disordered" evidence="1">
    <location>
        <begin position="418"/>
        <end position="448"/>
    </location>
</feature>
<dbReference type="EMBL" id="LQXA01000027">
    <property type="protein sequence ID" value="KZC95327.1"/>
    <property type="molecule type" value="Genomic_DNA"/>
</dbReference>
<organism evidence="4 5">
    <name type="scientific">Clavibacter tessellarius</name>
    <dbReference type="NCBI Taxonomy" id="31965"/>
    <lineage>
        <taxon>Bacteria</taxon>
        <taxon>Bacillati</taxon>
        <taxon>Actinomycetota</taxon>
        <taxon>Actinomycetes</taxon>
        <taxon>Micrococcales</taxon>
        <taxon>Microbacteriaceae</taxon>
        <taxon>Clavibacter</taxon>
    </lineage>
</organism>
<proteinExistence type="predicted"/>
<comment type="caution">
    <text evidence="4">The sequence shown here is derived from an EMBL/GenBank/DDBJ whole genome shotgun (WGS) entry which is preliminary data.</text>
</comment>
<feature type="region of interest" description="Disordered" evidence="1">
    <location>
        <begin position="1"/>
        <end position="34"/>
    </location>
</feature>
<feature type="compositionally biased region" description="Low complexity" evidence="1">
    <location>
        <begin position="418"/>
        <end position="431"/>
    </location>
</feature>
<dbReference type="Pfam" id="PF14258">
    <property type="entry name" value="DUF4350"/>
    <property type="match status" value="1"/>
</dbReference>
<keyword evidence="2" id="KW-0812">Transmembrane</keyword>
<evidence type="ECO:0000256" key="1">
    <source>
        <dbReference type="SAM" id="MobiDB-lite"/>
    </source>
</evidence>
<feature type="compositionally biased region" description="Low complexity" evidence="1">
    <location>
        <begin position="1"/>
        <end position="16"/>
    </location>
</feature>
<feature type="compositionally biased region" description="Pro residues" evidence="1">
    <location>
        <begin position="437"/>
        <end position="448"/>
    </location>
</feature>
<feature type="domain" description="DUF4350" evidence="3">
    <location>
        <begin position="74"/>
        <end position="257"/>
    </location>
</feature>
<sequence>MSAPAPARPASGRGASETTGDARDAGPATAETRTAGHALRRAARWIALALVALAVALVSLALGGAARQTEPLAPDSAAPDGTQALARVLAAEGVDVEVVGTLAAARAAVGDGADTTLVLGPTSDRLDDARLSEVAGLTTRTVLIAPDFRTLRALAPAVAAGGEAESASGSLDAACALPAAEAAGSLPADAPVFRVIGQAAEGVTTCFPDDTGAAWALVEVPSTRDDGGTVTVLGADPVLTNDRVAERGSAALALGVLGQRPRLVWYTPSPDDAAADAAPTLGELTPGWVTPAIALAALAAIAAALWRGLRFGPLVVERLPVVVRADETAEGRARLYQRADARGHALDALRVGTVDRIASALALGRLAPVDDVVAASAAALREDPARIRALLLDDQPRGDRDLVDLAGRLAALERRVAAAAAPDGDAPPATDRSADPADPPAPPRRMDP</sequence>
<name>A0A154V1Y4_9MICO</name>
<protein>
    <recommendedName>
        <fullName evidence="3">DUF4350 domain-containing protein</fullName>
    </recommendedName>
</protein>